<dbReference type="Pfam" id="PF13018">
    <property type="entry name" value="ESPR"/>
    <property type="match status" value="1"/>
</dbReference>
<evidence type="ECO:0000256" key="1">
    <source>
        <dbReference type="SAM" id="MobiDB-lite"/>
    </source>
</evidence>
<organism evidence="3 4">
    <name type="scientific">Alcaligenes endophyticus</name>
    <dbReference type="NCBI Taxonomy" id="1929088"/>
    <lineage>
        <taxon>Bacteria</taxon>
        <taxon>Pseudomonadati</taxon>
        <taxon>Pseudomonadota</taxon>
        <taxon>Betaproteobacteria</taxon>
        <taxon>Burkholderiales</taxon>
        <taxon>Alcaligenaceae</taxon>
        <taxon>Alcaligenes</taxon>
    </lineage>
</organism>
<proteinExistence type="predicted"/>
<dbReference type="SUPFAM" id="SSF103515">
    <property type="entry name" value="Autotransporter"/>
    <property type="match status" value="1"/>
</dbReference>
<dbReference type="InterPro" id="IPR005546">
    <property type="entry name" value="Autotransporte_beta"/>
</dbReference>
<dbReference type="Gene3D" id="2.40.128.130">
    <property type="entry name" value="Autotransporter beta-domain"/>
    <property type="match status" value="1"/>
</dbReference>
<evidence type="ECO:0000313" key="4">
    <source>
        <dbReference type="Proteomes" id="UP001168613"/>
    </source>
</evidence>
<feature type="region of interest" description="Disordered" evidence="1">
    <location>
        <begin position="600"/>
        <end position="619"/>
    </location>
</feature>
<dbReference type="Pfam" id="PF03797">
    <property type="entry name" value="Autotransporter"/>
    <property type="match status" value="1"/>
</dbReference>
<keyword evidence="4" id="KW-1185">Reference proteome</keyword>
<dbReference type="EMBL" id="JAJHNU010000002">
    <property type="protein sequence ID" value="MDN4121543.1"/>
    <property type="molecule type" value="Genomic_DNA"/>
</dbReference>
<evidence type="ECO:0000259" key="2">
    <source>
        <dbReference type="PROSITE" id="PS51208"/>
    </source>
</evidence>
<dbReference type="SMART" id="SM00869">
    <property type="entry name" value="Autotransporter"/>
    <property type="match status" value="1"/>
</dbReference>
<feature type="domain" description="Autotransporter" evidence="2">
    <location>
        <begin position="1231"/>
        <end position="1513"/>
    </location>
</feature>
<evidence type="ECO:0000313" key="3">
    <source>
        <dbReference type="EMBL" id="MDN4121543.1"/>
    </source>
</evidence>
<dbReference type="PROSITE" id="PS51208">
    <property type="entry name" value="AUTOTRANSPORTER"/>
    <property type="match status" value="1"/>
</dbReference>
<dbReference type="Proteomes" id="UP001168613">
    <property type="component" value="Unassembled WGS sequence"/>
</dbReference>
<accession>A0ABT8EJS2</accession>
<dbReference type="RefSeq" id="WP_266124214.1">
    <property type="nucleotide sequence ID" value="NZ_JAJHNU010000002.1"/>
</dbReference>
<dbReference type="InterPro" id="IPR024973">
    <property type="entry name" value="ESPR"/>
</dbReference>
<reference evidence="3" key="1">
    <citation type="submission" date="2021-11" db="EMBL/GenBank/DDBJ databases">
        <title>Draft genome sequence of Alcaligenes endophyticus type strain CCUG 75668T.</title>
        <authorList>
            <person name="Salva-Serra F."/>
            <person name="Duran R.E."/>
            <person name="Seeger M."/>
            <person name="Moore E.R.B."/>
            <person name="Jaen-Luchoro D."/>
        </authorList>
    </citation>
    <scope>NUCLEOTIDE SEQUENCE</scope>
    <source>
        <strain evidence="3">CCUG 75668</strain>
    </source>
</reference>
<dbReference type="Gene3D" id="2.160.20.20">
    <property type="match status" value="2"/>
</dbReference>
<dbReference type="NCBIfam" id="TIGR01414">
    <property type="entry name" value="autotrans_barl"/>
    <property type="match status" value="1"/>
</dbReference>
<name>A0ABT8EJS2_9BURK</name>
<dbReference type="InterPro" id="IPR006315">
    <property type="entry name" value="OM_autotransptr_brl_dom"/>
</dbReference>
<gene>
    <name evidence="3" type="ORF">LMS43_09605</name>
</gene>
<comment type="caution">
    <text evidence="3">The sequence shown here is derived from an EMBL/GenBank/DDBJ whole genome shotgun (WGS) entry which is preliminary data.</text>
</comment>
<dbReference type="InterPro" id="IPR036709">
    <property type="entry name" value="Autotransporte_beta_dom_sf"/>
</dbReference>
<protein>
    <submittedName>
        <fullName evidence="3">Autotransporter domain-containing protein</fullName>
    </submittedName>
</protein>
<sequence>MNKIHKVIWSHSKSAFVVVSDLVGARSRSGARSERSATPPQETVRQTQYTITALAASILLVFGVSTPVAAQIVLDYGLGDEYVSAQIGDWGNALTIKNDGAGVGSTTVRNGTFKVLPGVNPRPNSDPYAAVMVEAGTDEQDWAYVQDGVIAVEGENLHGVYVQSGARASVGDTSIAATGDGVSGVTVQGGPSNGSFNLSGTTVDVSGSQAAGLKLNSGGNHITGGSVIKVAGENAIGVDVDGGELYFISPGADRNEIAVTGVAGSDATGIRFTSGSGYTLQGGALMNFDIDVQGDPLGRSSTGINIEGATLFADGKRHMYLGNSTAGDEAHKRITITVQGGTDTQSEAVGINTSSDISVDLRNAALSVEGQKATGIQVDAESNLNVSDNVSIAVTGYDVYGINLMGDNQLTLEQGTTIDVAGTGEWASGVRSWLGGDLSLSGVTLNVESTGPVYTFGTAQGVEVRESNVNISDGSQISVASEYLAYGISSLESDVTLSNVTVSAVSDQTARTLFFEQDLVSIDSSDFKAKGKDSRVLTAQQSTVDVTRAIIAAEDANWATGVYASDSTMTLSEVNIDVKAALVATGIVADSGSELKLSDSTVEVTGDGGSTSGISSSTSSVTVENTDLTVNGLGTGWSSNNDTHARIVDSQISIIADGSVAAVNIGGSQDVVIQGSSTTLSARSNEVESLATALQVNNGASVQVESASLEATVLDDRSYAVGLSAGAGSAVSLLNAQLVVDAGQGEALGAGAGNVGSEITLGNTTVMVTGEARATGLSFLDSAIGQVADSLIQVEGKKGATGVSALEGSVTLNSSRVEVSAEQQALGVLAADSVVTLDGVNVKVDGGDGTYALAAAFGGTLNTSGGTTLESSGGGVVLESDVEGAQVALTHTKIISGGPTLTAFQGDVGVMRMDLGAGVVATENNGALLLVERDTSIQTGRVELTISDGATVSGSITDDAGSLTDLTATGGTFVALNQAQYAGAVQNVRGIELSNGSTLSGGSFAAPNTVLEDVQIDQSTLAGNWNIGGTLHALNGARVAPGNSIGVITTNAINWGNGTVYEVEVNAAGEADRVDVTGPGAADISQTALHVMQENGNGGYRLDHDYTILTAAGGIAGEFTEASWQGNELIIIKPSYQANLVTMALAVNNQALQQANLTANQRATSDGALSVAGLNAAVDAAFLSVKPSAAFDQLSGEIHPSTRVALMSNSTWLSNAILGRLGDHSAGSAPLTDSGYPLWLSYTHGDQKTKGDSNTAERKNKTNSIALGAEALLESDWRVGGAFAYTDSKVKLNARDSSADIDSYSLALYAGKSWLYHSNSLNLKAGVAHIWHDIDSRRHVELGGQQSLKASYDARTTQLFGELGYSMAVSDRSMVEPYLGLTWLSHRSDGFSESGGAAALKGKSHTDDVTLSTVGVRAATSVDMGTTAVKLRGGLGWRHAFGDRQPKASLSFIQGNSSTFGVVGAPMIKNAAVFDLGAEVQVGRNTSIGLSYEGQAGSGFTEHTGNLSLRTRF</sequence>
<dbReference type="InterPro" id="IPR012332">
    <property type="entry name" value="Autotransporter_pectin_lyase_C"/>
</dbReference>